<keyword evidence="2" id="KW-0245">EGF-like domain</keyword>
<organism evidence="8">
    <name type="scientific">Henneguya salminicola</name>
    <name type="common">Myxosporean</name>
    <dbReference type="NCBI Taxonomy" id="69463"/>
    <lineage>
        <taxon>Eukaryota</taxon>
        <taxon>Metazoa</taxon>
        <taxon>Cnidaria</taxon>
        <taxon>Myxozoa</taxon>
        <taxon>Myxosporea</taxon>
        <taxon>Bivalvulida</taxon>
        <taxon>Platysporina</taxon>
        <taxon>Myxobolidae</taxon>
        <taxon>Henneguya</taxon>
    </lineage>
</organism>
<feature type="disulfide bond" evidence="3">
    <location>
        <begin position="334"/>
        <end position="361"/>
    </location>
</feature>
<name>A0A6G3MDG1_HENSL</name>
<evidence type="ECO:0000256" key="3">
    <source>
        <dbReference type="PROSITE-ProRule" id="PRU00122"/>
    </source>
</evidence>
<dbReference type="Gene3D" id="2.10.25.10">
    <property type="entry name" value="Laminin"/>
    <property type="match status" value="1"/>
</dbReference>
<keyword evidence="4" id="KW-1133">Transmembrane helix</keyword>
<dbReference type="Pfam" id="PF00008">
    <property type="entry name" value="EGF"/>
    <property type="match status" value="1"/>
</dbReference>
<evidence type="ECO:0000256" key="1">
    <source>
        <dbReference type="ARBA" id="ARBA00023157"/>
    </source>
</evidence>
<feature type="domain" description="EGF-like" evidence="7">
    <location>
        <begin position="363"/>
        <end position="399"/>
    </location>
</feature>
<dbReference type="EMBL" id="GHBP01000014">
    <property type="protein sequence ID" value="NDJ92085.1"/>
    <property type="molecule type" value="Transcribed_RNA"/>
</dbReference>
<feature type="chain" id="PRO_5026219043" evidence="5">
    <location>
        <begin position="20"/>
        <end position="612"/>
    </location>
</feature>
<dbReference type="Pfam" id="PF02210">
    <property type="entry name" value="Laminin_G_2"/>
    <property type="match status" value="2"/>
</dbReference>
<reference evidence="8" key="1">
    <citation type="submission" date="2018-11" db="EMBL/GenBank/DDBJ databases">
        <title>Henneguya salminicola genome and transcriptome.</title>
        <authorList>
            <person name="Yahalomi D."/>
            <person name="Atkinson S.D."/>
            <person name="Neuhof M."/>
            <person name="Chang E.S."/>
            <person name="Philippe H."/>
            <person name="Cartwright P."/>
            <person name="Bartholomew J.L."/>
            <person name="Huchon D."/>
        </authorList>
    </citation>
    <scope>NUCLEOTIDE SEQUENCE</scope>
    <source>
        <strain evidence="8">Hz1</strain>
        <tissue evidence="8">Whole</tissue>
    </source>
</reference>
<dbReference type="PROSITE" id="PS50026">
    <property type="entry name" value="EGF_3"/>
    <property type="match status" value="1"/>
</dbReference>
<dbReference type="PANTHER" id="PTHR15036">
    <property type="entry name" value="PIKACHURIN-LIKE PROTEIN"/>
    <property type="match status" value="1"/>
</dbReference>
<dbReference type="SUPFAM" id="SSF57196">
    <property type="entry name" value="EGF/Laminin"/>
    <property type="match status" value="1"/>
</dbReference>
<feature type="signal peptide" evidence="5">
    <location>
        <begin position="1"/>
        <end position="19"/>
    </location>
</feature>
<dbReference type="SUPFAM" id="SSF49899">
    <property type="entry name" value="Concanavalin A-like lectins/glucanases"/>
    <property type="match status" value="2"/>
</dbReference>
<keyword evidence="5" id="KW-0732">Signal</keyword>
<dbReference type="PROSITE" id="PS50025">
    <property type="entry name" value="LAM_G_DOMAIN"/>
    <property type="match status" value="2"/>
</dbReference>
<dbReference type="PROSITE" id="PS00022">
    <property type="entry name" value="EGF_1"/>
    <property type="match status" value="1"/>
</dbReference>
<evidence type="ECO:0000259" key="6">
    <source>
        <dbReference type="PROSITE" id="PS50025"/>
    </source>
</evidence>
<feature type="disulfide bond" evidence="2">
    <location>
        <begin position="389"/>
        <end position="398"/>
    </location>
</feature>
<dbReference type="InterPro" id="IPR013320">
    <property type="entry name" value="ConA-like_dom_sf"/>
</dbReference>
<dbReference type="InterPro" id="IPR050372">
    <property type="entry name" value="Neurexin-related_CASP"/>
</dbReference>
<evidence type="ECO:0000313" key="8">
    <source>
        <dbReference type="EMBL" id="NDJ92085.1"/>
    </source>
</evidence>
<evidence type="ECO:0000256" key="5">
    <source>
        <dbReference type="SAM" id="SignalP"/>
    </source>
</evidence>
<keyword evidence="4" id="KW-0812">Transmembrane</keyword>
<feature type="domain" description="Laminin G" evidence="6">
    <location>
        <begin position="22"/>
        <end position="195"/>
    </location>
</feature>
<dbReference type="AlphaFoldDB" id="A0A6G3MDG1"/>
<feature type="transmembrane region" description="Helical" evidence="4">
    <location>
        <begin position="594"/>
        <end position="611"/>
    </location>
</feature>
<protein>
    <submittedName>
        <fullName evidence="8">Contactin-associated protein-like 2 (Trinotate prediction)</fullName>
    </submittedName>
</protein>
<sequence>MKLLTCFVLVLFHIEEINAAWNISENGFLLNSLRYSNIRNTDYFSVVFWTTNHNGILLYCEGKDNYLLLELYHAVIRLSVNYIGQERQEPYEGYVGSGLADNKPHQIEIYRESHSIMLVLDRGEQTALVSWPVVSSSQLLFKISTAYLGGYNDMSIFNRFMSLSKTGFIGCIEEGIWNNVNLLFEPYANNSVSFCTLTSYDPISFLSPTSFITLNRKEHATGLTLIFDIMIYLNYSTILFHNNNLSTLNISITNGSFFMSLDFGNVNYINAFLPMIKINDGQWHRIAVQLPGKNSLETPIVVFGVDNEIVTTYSSFTYDASRDIKFGGFGFIGCINNLVVDGESFIMGLSSETRDVDNNGCHFPDQCVPNPCQHAGFCTLNVNSFNCQCPLSYPGVVCEDAKYYLTCSNMYLCDHKIPGKQLIDVDGIGPFDPVPVLCNNMEASSENNVVTQVDNLLPLGRISLKNEPTTESIPYALTLDELRLLTLNSYYCTQEVNYECSSSRITSENSTLLVWKGGDGLMHDYWNSQHKYGACQCYVENKKCDQNQRCNCDVNDRITRSDSTTLNNKDHLPIIGITAMDISSSTGKSATIEIGPLICVGVGNFILILIIL</sequence>
<feature type="domain" description="Laminin G" evidence="6">
    <location>
        <begin position="201"/>
        <end position="361"/>
    </location>
</feature>
<dbReference type="GO" id="GO:0016020">
    <property type="term" value="C:membrane"/>
    <property type="evidence" value="ECO:0007669"/>
    <property type="project" value="UniProtKB-SubCell"/>
</dbReference>
<proteinExistence type="predicted"/>
<dbReference type="InterPro" id="IPR001791">
    <property type="entry name" value="Laminin_G"/>
</dbReference>
<keyword evidence="1 2" id="KW-1015">Disulfide bond</keyword>
<comment type="caution">
    <text evidence="2">Lacks conserved residue(s) required for the propagation of feature annotation.</text>
</comment>
<accession>A0A6G3MDG1</accession>
<dbReference type="CDD" id="cd00054">
    <property type="entry name" value="EGF_CA"/>
    <property type="match status" value="1"/>
</dbReference>
<dbReference type="InterPro" id="IPR000742">
    <property type="entry name" value="EGF"/>
</dbReference>
<dbReference type="CDD" id="cd00110">
    <property type="entry name" value="LamG"/>
    <property type="match status" value="1"/>
</dbReference>
<dbReference type="PANTHER" id="PTHR15036:SF49">
    <property type="entry name" value="AXOTACTIN"/>
    <property type="match status" value="1"/>
</dbReference>
<evidence type="ECO:0000256" key="2">
    <source>
        <dbReference type="PROSITE-ProRule" id="PRU00076"/>
    </source>
</evidence>
<dbReference type="Gene3D" id="2.60.120.1000">
    <property type="match status" value="1"/>
</dbReference>
<keyword evidence="4" id="KW-0472">Membrane</keyword>
<evidence type="ECO:0000259" key="7">
    <source>
        <dbReference type="PROSITE" id="PS50026"/>
    </source>
</evidence>
<dbReference type="Gene3D" id="2.60.120.200">
    <property type="match status" value="2"/>
</dbReference>
<dbReference type="SMART" id="SM00282">
    <property type="entry name" value="LamG"/>
    <property type="match status" value="2"/>
</dbReference>
<evidence type="ECO:0000256" key="4">
    <source>
        <dbReference type="SAM" id="Phobius"/>
    </source>
</evidence>